<dbReference type="SMR" id="A0A0A0KIT9"/>
<reference evidence="3 4" key="2">
    <citation type="journal article" date="2009" name="PLoS ONE">
        <title>An integrated genetic and cytogenetic map of the cucumber genome.</title>
        <authorList>
            <person name="Ren Y."/>
            <person name="Zhang Z."/>
            <person name="Liu J."/>
            <person name="Staub J.E."/>
            <person name="Han Y."/>
            <person name="Cheng Z."/>
            <person name="Li X."/>
            <person name="Lu J."/>
            <person name="Miao H."/>
            <person name="Kang H."/>
            <person name="Xie B."/>
            <person name="Gu X."/>
            <person name="Wang X."/>
            <person name="Du Y."/>
            <person name="Jin W."/>
            <person name="Huang S."/>
        </authorList>
    </citation>
    <scope>NUCLEOTIDE SEQUENCE [LARGE SCALE GENOMIC DNA]</scope>
    <source>
        <strain evidence="4">cv. 9930</strain>
    </source>
</reference>
<dbReference type="OrthoDB" id="1072116at2759"/>
<dbReference type="Proteomes" id="UP000029981">
    <property type="component" value="Chromosome 5"/>
</dbReference>
<organism evidence="3 4">
    <name type="scientific">Cucumis sativus</name>
    <name type="common">Cucumber</name>
    <dbReference type="NCBI Taxonomy" id="3659"/>
    <lineage>
        <taxon>Eukaryota</taxon>
        <taxon>Viridiplantae</taxon>
        <taxon>Streptophyta</taxon>
        <taxon>Embryophyta</taxon>
        <taxon>Tracheophyta</taxon>
        <taxon>Spermatophyta</taxon>
        <taxon>Magnoliopsida</taxon>
        <taxon>eudicotyledons</taxon>
        <taxon>Gunneridae</taxon>
        <taxon>Pentapetalae</taxon>
        <taxon>rosids</taxon>
        <taxon>fabids</taxon>
        <taxon>Cucurbitales</taxon>
        <taxon>Cucurbitaceae</taxon>
        <taxon>Benincaseae</taxon>
        <taxon>Cucumis</taxon>
    </lineage>
</organism>
<sequence length="152" mass="17842">MPSVQKIMEPVELKIGREKYYHFLKDNVYHAPNIISTIQDVAIHEGDWDNCSHDSIKVWNYTIDGKAEVMKEQPTFDDENLQISFTVIEGDMLKKYRSMKISYHSVPKGPQQCVLYVTLEYEKYDPTTPDPYNYLQLIAKAIKDLENYLIHH</sequence>
<dbReference type="SUPFAM" id="SSF55961">
    <property type="entry name" value="Bet v1-like"/>
    <property type="match status" value="1"/>
</dbReference>
<dbReference type="PANTHER" id="PTHR31338">
    <property type="entry name" value="POLYKETIDE CYCLASE/DEHYDRASE AND LIPID TRANSPORT SUPERFAMILY PROTEIN"/>
    <property type="match status" value="1"/>
</dbReference>
<reference evidence="3 4" key="3">
    <citation type="journal article" date="2010" name="BMC Genomics">
        <title>Transcriptome sequencing and comparative analysis of cucumber flowers with different sex types.</title>
        <authorList>
            <person name="Guo S."/>
            <person name="Zheng Y."/>
            <person name="Joung J.G."/>
            <person name="Liu S."/>
            <person name="Zhang Z."/>
            <person name="Crasta O.R."/>
            <person name="Sobral B.W."/>
            <person name="Xu Y."/>
            <person name="Huang S."/>
            <person name="Fei Z."/>
        </authorList>
    </citation>
    <scope>NUCLEOTIDE SEQUENCE [LARGE SCALE GENOMIC DNA]</scope>
    <source>
        <strain evidence="4">cv. 9930</strain>
    </source>
</reference>
<dbReference type="AlphaFoldDB" id="A0A0A0KIT9"/>
<dbReference type="PANTHER" id="PTHR31338:SF20">
    <property type="entry name" value="BET V I_MAJOR LATEX PROTEIN DOMAIN-CONTAINING PROTEIN"/>
    <property type="match status" value="1"/>
</dbReference>
<reference evidence="3 4" key="1">
    <citation type="journal article" date="2009" name="Nat. Genet.">
        <title>The genome of the cucumber, Cucumis sativus L.</title>
        <authorList>
            <person name="Huang S."/>
            <person name="Li R."/>
            <person name="Zhang Z."/>
            <person name="Li L."/>
            <person name="Gu X."/>
            <person name="Fan W."/>
            <person name="Lucas W.J."/>
            <person name="Wang X."/>
            <person name="Xie B."/>
            <person name="Ni P."/>
            <person name="Ren Y."/>
            <person name="Zhu H."/>
            <person name="Li J."/>
            <person name="Lin K."/>
            <person name="Jin W."/>
            <person name="Fei Z."/>
            <person name="Li G."/>
            <person name="Staub J."/>
            <person name="Kilian A."/>
            <person name="van der Vossen E.A."/>
            <person name="Wu Y."/>
            <person name="Guo J."/>
            <person name="He J."/>
            <person name="Jia Z."/>
            <person name="Ren Y."/>
            <person name="Tian G."/>
            <person name="Lu Y."/>
            <person name="Ruan J."/>
            <person name="Qian W."/>
            <person name="Wang M."/>
            <person name="Huang Q."/>
            <person name="Li B."/>
            <person name="Xuan Z."/>
            <person name="Cao J."/>
            <person name="Asan"/>
            <person name="Wu Z."/>
            <person name="Zhang J."/>
            <person name="Cai Q."/>
            <person name="Bai Y."/>
            <person name="Zhao B."/>
            <person name="Han Y."/>
            <person name="Li Y."/>
            <person name="Li X."/>
            <person name="Wang S."/>
            <person name="Shi Q."/>
            <person name="Liu S."/>
            <person name="Cho W.K."/>
            <person name="Kim J.Y."/>
            <person name="Xu Y."/>
            <person name="Heller-Uszynska K."/>
            <person name="Miao H."/>
            <person name="Cheng Z."/>
            <person name="Zhang S."/>
            <person name="Wu J."/>
            <person name="Yang Y."/>
            <person name="Kang H."/>
            <person name="Li M."/>
            <person name="Liang H."/>
            <person name="Ren X."/>
            <person name="Shi Z."/>
            <person name="Wen M."/>
            <person name="Jian M."/>
            <person name="Yang H."/>
            <person name="Zhang G."/>
            <person name="Yang Z."/>
            <person name="Chen R."/>
            <person name="Liu S."/>
            <person name="Li J."/>
            <person name="Ma L."/>
            <person name="Liu H."/>
            <person name="Zhou Y."/>
            <person name="Zhao J."/>
            <person name="Fang X."/>
            <person name="Li G."/>
            <person name="Fang L."/>
            <person name="Li Y."/>
            <person name="Liu D."/>
            <person name="Zheng H."/>
            <person name="Zhang Y."/>
            <person name="Qin N."/>
            <person name="Li Z."/>
            <person name="Yang G."/>
            <person name="Yang S."/>
            <person name="Bolund L."/>
            <person name="Kristiansen K."/>
            <person name="Zheng H."/>
            <person name="Li S."/>
            <person name="Zhang X."/>
            <person name="Yang H."/>
            <person name="Wang J."/>
            <person name="Sun R."/>
            <person name="Zhang B."/>
            <person name="Jiang S."/>
            <person name="Wang J."/>
            <person name="Du Y."/>
            <person name="Li S."/>
        </authorList>
    </citation>
    <scope>NUCLEOTIDE SEQUENCE [LARGE SCALE GENOMIC DNA]</scope>
    <source>
        <strain evidence="4">cv. 9930</strain>
    </source>
</reference>
<dbReference type="GO" id="GO:0006952">
    <property type="term" value="P:defense response"/>
    <property type="evidence" value="ECO:0007669"/>
    <property type="project" value="InterPro"/>
</dbReference>
<keyword evidence="4" id="KW-1185">Reference proteome</keyword>
<dbReference type="InterPro" id="IPR000916">
    <property type="entry name" value="Bet_v_I/MLP"/>
</dbReference>
<reference evidence="3 4" key="4">
    <citation type="journal article" date="2011" name="BMC Genomics">
        <title>RNA-Seq improves annotation of protein-coding genes in the cucumber genome.</title>
        <authorList>
            <person name="Li Z."/>
            <person name="Zhang Z."/>
            <person name="Yan P."/>
            <person name="Huang S."/>
            <person name="Fei Z."/>
            <person name="Lin K."/>
        </authorList>
    </citation>
    <scope>NUCLEOTIDE SEQUENCE [LARGE SCALE GENOMIC DNA]</scope>
    <source>
        <strain evidence="4">cv. 9930</strain>
    </source>
</reference>
<dbReference type="Pfam" id="PF00407">
    <property type="entry name" value="Bet_v_1"/>
    <property type="match status" value="1"/>
</dbReference>
<gene>
    <name evidence="3" type="ORF">Csa_5G034375</name>
</gene>
<proteinExistence type="inferred from homology"/>
<evidence type="ECO:0000313" key="4">
    <source>
        <dbReference type="Proteomes" id="UP000029981"/>
    </source>
</evidence>
<dbReference type="KEGG" id="csv:101206213"/>
<comment type="similarity">
    <text evidence="1">Belongs to the MLP family.</text>
</comment>
<dbReference type="OMA" id="FKERIEM"/>
<evidence type="ECO:0000313" key="3">
    <source>
        <dbReference type="EMBL" id="KGN49635.1"/>
    </source>
</evidence>
<protein>
    <recommendedName>
        <fullName evidence="2">Bet v I/Major latex protein domain-containing protein</fullName>
    </recommendedName>
</protein>
<feature type="domain" description="Bet v I/Major latex protein" evidence="2">
    <location>
        <begin position="2"/>
        <end position="152"/>
    </location>
</feature>
<name>A0A0A0KIT9_CUCSA</name>
<evidence type="ECO:0000256" key="1">
    <source>
        <dbReference type="ARBA" id="ARBA00038242"/>
    </source>
</evidence>
<dbReference type="InterPro" id="IPR023393">
    <property type="entry name" value="START-like_dom_sf"/>
</dbReference>
<dbReference type="Gene3D" id="3.30.530.20">
    <property type="match status" value="1"/>
</dbReference>
<dbReference type="Gramene" id="KGN49635">
    <property type="protein sequence ID" value="KGN49635"/>
    <property type="gene ID" value="Csa_5G034375"/>
</dbReference>
<dbReference type="EMBL" id="CM002926">
    <property type="protein sequence ID" value="KGN49635.1"/>
    <property type="molecule type" value="Genomic_DNA"/>
</dbReference>
<dbReference type="SMART" id="SM01037">
    <property type="entry name" value="Bet_v_1"/>
    <property type="match status" value="1"/>
</dbReference>
<evidence type="ECO:0000259" key="2">
    <source>
        <dbReference type="SMART" id="SM01037"/>
    </source>
</evidence>
<accession>A0A0A0KIT9</accession>
<dbReference type="InterPro" id="IPR052006">
    <property type="entry name" value="MLP-like"/>
</dbReference>